<accession>A0A2N0UNK8</accession>
<sequence length="531" mass="60903">MILYYALTTYHIQCCVLHRLTRKKDDTAVLLLSDIHKNSVAFLDRYKNSGIFDDVLLLKESEVNANIKKNEQKHRSKNSILKSACAEIKRGLPITPNLADELYLCPDHFPFGWYVIKNKIKYHCFEEGCGVLSDNRFMMSNMSRNKTQTVLMNTLGYFGENDSCVEILADAQAQAEGFTHPKMTDFSVKRILENLDEHTLDKVLSFFGVNNTVKTNKNTSLILTQHMANLGIMPLCDQHRLYELFADYFLENTHIAIKPHPDDIAGRYKDIFGNSCTVLPFAMPSELLPYVFDGRVKTAIAAYSTAVKNLGNFCDRMICFDNRIMDDFRHIHRYYAAVKLAKYLGKNDSIVTNGNELLLEELAKNDDLQTEFRFSNEISDFDGYAIVSDRLCENRKIEDISALISSKQNRGWIIFLNEEQLHIYFDGTDKKVFSKIRPIFIEIKGTEKTHQEVIYLYSENKKALENAENFSLTKELKYTGVTIDLHSISKSESEKVKMLEGVLEATEKRLNGYIENKKAVDARLEARGIVL</sequence>
<organism evidence="2 3">
    <name type="scientific">Ruminococcus bromii</name>
    <dbReference type="NCBI Taxonomy" id="40518"/>
    <lineage>
        <taxon>Bacteria</taxon>
        <taxon>Bacillati</taxon>
        <taxon>Bacillota</taxon>
        <taxon>Clostridia</taxon>
        <taxon>Eubacteriales</taxon>
        <taxon>Oscillospiraceae</taxon>
        <taxon>Ruminococcus</taxon>
    </lineage>
</organism>
<gene>
    <name evidence="2" type="ORF">RBATCC27255_01224</name>
</gene>
<dbReference type="EMBL" id="NNSR01000061">
    <property type="protein sequence ID" value="PKD28571.1"/>
    <property type="molecule type" value="Genomic_DNA"/>
</dbReference>
<dbReference type="InterPro" id="IPR010866">
    <property type="entry name" value="A-2_8-polyST"/>
</dbReference>
<keyword evidence="1" id="KW-0175">Coiled coil</keyword>
<protein>
    <submittedName>
        <fullName evidence="2">Uncharacterized protein</fullName>
    </submittedName>
</protein>
<evidence type="ECO:0000313" key="3">
    <source>
        <dbReference type="Proteomes" id="UP000233425"/>
    </source>
</evidence>
<feature type="coiled-coil region" evidence="1">
    <location>
        <begin position="496"/>
        <end position="523"/>
    </location>
</feature>
<keyword evidence="3" id="KW-1185">Reference proteome</keyword>
<dbReference type="AlphaFoldDB" id="A0A2N0UNK8"/>
<reference evidence="2" key="1">
    <citation type="journal article" date="2018" name="Environ. Microbiol.">
        <title>Sporulation capability and amylosome conservation among diverse human colonic and rumen isolates of the keystone starch-degrader Ruminococcus bromii.</title>
        <authorList>
            <person name="Mukhopadhya I."/>
            <person name="Morais S."/>
            <person name="Laverde-Gomez J."/>
            <person name="Sheridan P.O."/>
            <person name="Walker A.W."/>
            <person name="Kelly W."/>
            <person name="Klieve A.V."/>
            <person name="Ouwerkerk D."/>
            <person name="Duncan S.H."/>
            <person name="Louis P."/>
            <person name="Koropatkin N."/>
            <person name="Cockburn D."/>
            <person name="Kibler R."/>
            <person name="Cooper P.J."/>
            <person name="Sandoval C."/>
            <person name="Crost E."/>
            <person name="Juge N."/>
            <person name="Bayer E.A."/>
            <person name="Flint H.J."/>
        </authorList>
    </citation>
    <scope>NUCLEOTIDE SEQUENCE [LARGE SCALE GENOMIC DNA]</scope>
    <source>
        <strain evidence="2">ATCC 27255</strain>
    </source>
</reference>
<dbReference type="RefSeq" id="WP_101029222.1">
    <property type="nucleotide sequence ID" value="NZ_CABMMZ010000061.1"/>
</dbReference>
<evidence type="ECO:0000313" key="2">
    <source>
        <dbReference type="EMBL" id="PKD28571.1"/>
    </source>
</evidence>
<comment type="caution">
    <text evidence="2">The sequence shown here is derived from an EMBL/GenBank/DDBJ whole genome shotgun (WGS) entry which is preliminary data.</text>
</comment>
<dbReference type="Proteomes" id="UP000233425">
    <property type="component" value="Unassembled WGS sequence"/>
</dbReference>
<evidence type="ECO:0000256" key="1">
    <source>
        <dbReference type="SAM" id="Coils"/>
    </source>
</evidence>
<name>A0A2N0UNK8_9FIRM</name>
<dbReference type="Pfam" id="PF07388">
    <property type="entry name" value="A-2_8-polyST"/>
    <property type="match status" value="1"/>
</dbReference>
<proteinExistence type="predicted"/>